<dbReference type="Gene3D" id="3.10.105.10">
    <property type="entry name" value="Dipeptide-binding Protein, Domain 3"/>
    <property type="match status" value="1"/>
</dbReference>
<feature type="non-terminal residue" evidence="6">
    <location>
        <position position="1"/>
    </location>
</feature>
<keyword evidence="3" id="KW-0813">Transport</keyword>
<accession>A0A3A1YEX4</accession>
<sequence length="379" mass="43348">YTLEVKLHTPTPWFPQMVSLSVLVALPQETIEKYGESWTNPEHLVSSGPFVLETYRLNDTMDFKKNEKHFDAKNTVLTKVHFDFINNPNTNYYKYLTGEYAITNIPVQFKRTVLNERPEEVVTLRNLGTYWLKFNTQKVTDPRVRTALGLLVNREVFTKQILGNHVPTAQVPPPNVLDAEKVQQAPWLKAPQSENNKRAVELLTQAGYSKDKPLVITLLQTSGGNSGKYFVAMQGWYKQGTNGLVELKQEAVEARTVMQKVANGEYEFTISGWIADYNQVTTFYNTFLCNSPLNEYRYCNPEFDKLVEQANNENDVEKRRELYAKANDVLMTDMPVAPLFNTESLVLKSPALGGYNPNAQQRYVNDYFFIEGQKAKGVK</sequence>
<dbReference type="GO" id="GO:0015833">
    <property type="term" value="P:peptide transport"/>
    <property type="evidence" value="ECO:0007669"/>
    <property type="project" value="TreeGrafter"/>
</dbReference>
<dbReference type="InterPro" id="IPR000914">
    <property type="entry name" value="SBP_5_dom"/>
</dbReference>
<dbReference type="Pfam" id="PF00496">
    <property type="entry name" value="SBP_bac_5"/>
    <property type="match status" value="1"/>
</dbReference>
<dbReference type="OrthoDB" id="9801912at2"/>
<organism evidence="6 7">
    <name type="scientific">Psittacicella gerlachiana</name>
    <dbReference type="NCBI Taxonomy" id="2028574"/>
    <lineage>
        <taxon>Bacteria</taxon>
        <taxon>Pseudomonadati</taxon>
        <taxon>Pseudomonadota</taxon>
        <taxon>Gammaproteobacteria</taxon>
        <taxon>Pasteurellales</taxon>
        <taxon>Psittacicellaceae</taxon>
        <taxon>Psittacicella</taxon>
    </lineage>
</organism>
<evidence type="ECO:0000259" key="5">
    <source>
        <dbReference type="Pfam" id="PF00496"/>
    </source>
</evidence>
<dbReference type="PANTHER" id="PTHR30290">
    <property type="entry name" value="PERIPLASMIC BINDING COMPONENT OF ABC TRANSPORTER"/>
    <property type="match status" value="1"/>
</dbReference>
<dbReference type="SUPFAM" id="SSF53850">
    <property type="entry name" value="Periplasmic binding protein-like II"/>
    <property type="match status" value="1"/>
</dbReference>
<keyword evidence="4" id="KW-0732">Signal</keyword>
<dbReference type="Proteomes" id="UP000265964">
    <property type="component" value="Unassembled WGS sequence"/>
</dbReference>
<protein>
    <recommendedName>
        <fullName evidence="5">Solute-binding protein family 5 domain-containing protein</fullName>
    </recommendedName>
</protein>
<dbReference type="EMBL" id="NRJF01000080">
    <property type="protein sequence ID" value="RIY35718.1"/>
    <property type="molecule type" value="Genomic_DNA"/>
</dbReference>
<dbReference type="PANTHER" id="PTHR30290:SF10">
    <property type="entry name" value="PERIPLASMIC OLIGOPEPTIDE-BINDING PROTEIN-RELATED"/>
    <property type="match status" value="1"/>
</dbReference>
<evidence type="ECO:0000313" key="7">
    <source>
        <dbReference type="Proteomes" id="UP000265964"/>
    </source>
</evidence>
<dbReference type="GO" id="GO:1904680">
    <property type="term" value="F:peptide transmembrane transporter activity"/>
    <property type="evidence" value="ECO:0007669"/>
    <property type="project" value="TreeGrafter"/>
</dbReference>
<comment type="caution">
    <text evidence="6">The sequence shown here is derived from an EMBL/GenBank/DDBJ whole genome shotgun (WGS) entry which is preliminary data.</text>
</comment>
<evidence type="ECO:0000313" key="6">
    <source>
        <dbReference type="EMBL" id="RIY35718.1"/>
    </source>
</evidence>
<evidence type="ECO:0000256" key="1">
    <source>
        <dbReference type="ARBA" id="ARBA00004196"/>
    </source>
</evidence>
<dbReference type="Gene3D" id="3.40.190.10">
    <property type="entry name" value="Periplasmic binding protein-like II"/>
    <property type="match status" value="1"/>
</dbReference>
<evidence type="ECO:0000256" key="4">
    <source>
        <dbReference type="ARBA" id="ARBA00022729"/>
    </source>
</evidence>
<evidence type="ECO:0000256" key="2">
    <source>
        <dbReference type="ARBA" id="ARBA00005695"/>
    </source>
</evidence>
<comment type="similarity">
    <text evidence="2">Belongs to the bacterial solute-binding protein 5 family.</text>
</comment>
<comment type="subcellular location">
    <subcellularLocation>
        <location evidence="1">Cell envelope</location>
    </subcellularLocation>
</comment>
<dbReference type="GO" id="GO:0030288">
    <property type="term" value="C:outer membrane-bounded periplasmic space"/>
    <property type="evidence" value="ECO:0007669"/>
    <property type="project" value="TreeGrafter"/>
</dbReference>
<dbReference type="AlphaFoldDB" id="A0A3A1YEX4"/>
<dbReference type="RefSeq" id="WP_147397104.1">
    <property type="nucleotide sequence ID" value="NZ_NRJF01000080.1"/>
</dbReference>
<evidence type="ECO:0000256" key="3">
    <source>
        <dbReference type="ARBA" id="ARBA00022448"/>
    </source>
</evidence>
<dbReference type="CDD" id="cd08504">
    <property type="entry name" value="PBP2_OppA"/>
    <property type="match status" value="1"/>
</dbReference>
<name>A0A3A1YEX4_9GAMM</name>
<dbReference type="InterPro" id="IPR039424">
    <property type="entry name" value="SBP_5"/>
</dbReference>
<keyword evidence="7" id="KW-1185">Reference proteome</keyword>
<gene>
    <name evidence="6" type="ORF">CKF59_03250</name>
</gene>
<proteinExistence type="inferred from homology"/>
<dbReference type="Gene3D" id="3.90.76.10">
    <property type="entry name" value="Dipeptide-binding Protein, Domain 1"/>
    <property type="match status" value="1"/>
</dbReference>
<feature type="domain" description="Solute-binding protein family 5" evidence="5">
    <location>
        <begin position="1"/>
        <end position="291"/>
    </location>
</feature>
<reference evidence="6 7" key="1">
    <citation type="submission" date="2017-08" db="EMBL/GenBank/DDBJ databases">
        <title>Reclassification of Bisgaard taxon 37 and 44.</title>
        <authorList>
            <person name="Christensen H."/>
        </authorList>
    </citation>
    <scope>NUCLEOTIDE SEQUENCE [LARGE SCALE GENOMIC DNA]</scope>
    <source>
        <strain evidence="6 7">EEAB3T1</strain>
    </source>
</reference>